<reference evidence="1 2" key="1">
    <citation type="journal article" date="2018" name="Nat. Biotechnol.">
        <title>A standardized bacterial taxonomy based on genome phylogeny substantially revises the tree of life.</title>
        <authorList>
            <person name="Parks D.H."/>
            <person name="Chuvochina M."/>
            <person name="Waite D.W."/>
            <person name="Rinke C."/>
            <person name="Skarshewski A."/>
            <person name="Chaumeil P.A."/>
            <person name="Hugenholtz P."/>
        </authorList>
    </citation>
    <scope>NUCLEOTIDE SEQUENCE [LARGE SCALE GENOMIC DNA]</scope>
    <source>
        <strain evidence="1">UBA11978</strain>
    </source>
</reference>
<evidence type="ECO:0000313" key="2">
    <source>
        <dbReference type="Proteomes" id="UP000263517"/>
    </source>
</evidence>
<dbReference type="Proteomes" id="UP000263517">
    <property type="component" value="Unassembled WGS sequence"/>
</dbReference>
<dbReference type="AlphaFoldDB" id="A0A350P3K6"/>
<organism evidence="1 2">
    <name type="scientific">Alteromonas australica</name>
    <dbReference type="NCBI Taxonomy" id="589873"/>
    <lineage>
        <taxon>Bacteria</taxon>
        <taxon>Pseudomonadati</taxon>
        <taxon>Pseudomonadota</taxon>
        <taxon>Gammaproteobacteria</taxon>
        <taxon>Alteromonadales</taxon>
        <taxon>Alteromonadaceae</taxon>
        <taxon>Alteromonas/Salinimonas group</taxon>
        <taxon>Alteromonas</taxon>
    </lineage>
</organism>
<name>A0A350P3K6_9ALTE</name>
<sequence length="251" mass="27959">MYEAFSLDKIVSKVGSVLPRKVVFTKKEPELVMHHMTSLNMNSPTRYKTVRVEESRNSKLIGILFAHPNTPLAKSEIVDHLNQFHYRSGEAVDFFCVGYGAYWPENYQSDIRKATSIDGTDWLFSDAAFSQVIDEIESLTKWQYSGETELILLSATKDGSGEAKLDFGSAIVCNLEAMSKDLAFTSVRAFFEGVFRFAKSNSCSNPAWGLSDAAGLSIAGSSLKQAVLSLLPNNLRDSYKKAEHYAIRNIE</sequence>
<proteinExistence type="predicted"/>
<protein>
    <submittedName>
        <fullName evidence="1">Uncharacterized protein</fullName>
    </submittedName>
</protein>
<evidence type="ECO:0000313" key="1">
    <source>
        <dbReference type="EMBL" id="HAW75873.1"/>
    </source>
</evidence>
<gene>
    <name evidence="1" type="ORF">DCW74_09085</name>
</gene>
<accession>A0A350P3K6</accession>
<dbReference type="RefSeq" id="WP_272965093.1">
    <property type="nucleotide sequence ID" value="NZ_CALBIY010000025.1"/>
</dbReference>
<comment type="caution">
    <text evidence="1">The sequence shown here is derived from an EMBL/GenBank/DDBJ whole genome shotgun (WGS) entry which is preliminary data.</text>
</comment>
<dbReference type="EMBL" id="DNAN01000318">
    <property type="protein sequence ID" value="HAW75873.1"/>
    <property type="molecule type" value="Genomic_DNA"/>
</dbReference>